<dbReference type="Pfam" id="PF06226">
    <property type="entry name" value="DUF1007"/>
    <property type="match status" value="1"/>
</dbReference>
<keyword evidence="1" id="KW-0812">Transmembrane</keyword>
<keyword evidence="1" id="KW-1133">Transmembrane helix</keyword>
<reference evidence="3" key="1">
    <citation type="submission" date="2016-07" db="EMBL/GenBank/DDBJ databases">
        <title>Nontailed viruses are major unrecognized killers of bacteria in the ocean.</title>
        <authorList>
            <person name="Kauffman K."/>
            <person name="Hussain F."/>
            <person name="Yang J."/>
            <person name="Arevalo P."/>
            <person name="Brown J."/>
            <person name="Cutler M."/>
            <person name="Kelly L."/>
            <person name="Polz M.F."/>
        </authorList>
    </citation>
    <scope>NUCLEOTIDE SEQUENCE [LARGE SCALE GENOMIC DNA]</scope>
    <source>
        <strain evidence="3">10N.261.55.E11</strain>
    </source>
</reference>
<dbReference type="RefSeq" id="WP_102516577.1">
    <property type="nucleotide sequence ID" value="NZ_CAWNSM010000028.1"/>
</dbReference>
<keyword evidence="1" id="KW-0472">Membrane</keyword>
<proteinExistence type="predicted"/>
<dbReference type="EMBL" id="MCWU01000028">
    <property type="protein sequence ID" value="PMJ65177.1"/>
    <property type="molecule type" value="Genomic_DNA"/>
</dbReference>
<evidence type="ECO:0008006" key="4">
    <source>
        <dbReference type="Google" id="ProtNLM"/>
    </source>
</evidence>
<gene>
    <name evidence="2" type="ORF">BCU17_20385</name>
</gene>
<accession>A0A2N7FAI8</accession>
<evidence type="ECO:0000256" key="1">
    <source>
        <dbReference type="SAM" id="Phobius"/>
    </source>
</evidence>
<sequence length="269" mass="30781">MKQLSTLINAFTRFSLRSGSRFSACRLSKHGFSKGGVSKRDFPKCHFPTHHFLKRLPLWFALLWFALLCFAPNLYAHPHSWIEMKTHIEGEKGMITGLSMEWSFDAMTSMYMLDGEDISADTEAETFKKLAASVIKNMMYEHYFTYFYDGEEPIKYQVAEHAKFERDKAKMVLTFDLPLSKPKPVTRDTLRVLIFDPSYFVDMSWLSKGDVTLSTELARQCQLELVEPNPTPEQMSYAMSLPTDADPDNTLGQLFTQSVKLHCAALPAS</sequence>
<dbReference type="InterPro" id="IPR010412">
    <property type="entry name" value="DUF1007"/>
</dbReference>
<name>A0A2N7FAI8_VIBSP</name>
<evidence type="ECO:0000313" key="2">
    <source>
        <dbReference type="EMBL" id="PMJ65177.1"/>
    </source>
</evidence>
<dbReference type="Proteomes" id="UP000235330">
    <property type="component" value="Unassembled WGS sequence"/>
</dbReference>
<evidence type="ECO:0000313" key="3">
    <source>
        <dbReference type="Proteomes" id="UP000235330"/>
    </source>
</evidence>
<feature type="transmembrane region" description="Helical" evidence="1">
    <location>
        <begin position="56"/>
        <end position="76"/>
    </location>
</feature>
<protein>
    <recommendedName>
        <fullName evidence="4">DUF1007 domain-containing protein</fullName>
    </recommendedName>
</protein>
<organism evidence="2 3">
    <name type="scientific">Vibrio splendidus</name>
    <dbReference type="NCBI Taxonomy" id="29497"/>
    <lineage>
        <taxon>Bacteria</taxon>
        <taxon>Pseudomonadati</taxon>
        <taxon>Pseudomonadota</taxon>
        <taxon>Gammaproteobacteria</taxon>
        <taxon>Vibrionales</taxon>
        <taxon>Vibrionaceae</taxon>
        <taxon>Vibrio</taxon>
    </lineage>
</organism>
<comment type="caution">
    <text evidence="2">The sequence shown here is derived from an EMBL/GenBank/DDBJ whole genome shotgun (WGS) entry which is preliminary data.</text>
</comment>
<dbReference type="AlphaFoldDB" id="A0A2N7FAI8"/>